<dbReference type="STRING" id="3914.A0A0L9V5B1"/>
<dbReference type="FunFam" id="1.25.10.10:FF:000084">
    <property type="entry name" value="26S proteasome non-ATPase regulatory subunit 2 homolog"/>
    <property type="match status" value="1"/>
</dbReference>
<evidence type="ECO:0000313" key="11">
    <source>
        <dbReference type="Proteomes" id="UP000053144"/>
    </source>
</evidence>
<dbReference type="EMBL" id="JABFOF010000005">
    <property type="protein sequence ID" value="KAG2397160.1"/>
    <property type="molecule type" value="Genomic_DNA"/>
</dbReference>
<accession>A0A0L9V5B1</accession>
<evidence type="ECO:0000256" key="6">
    <source>
        <dbReference type="SAM" id="MobiDB-lite"/>
    </source>
</evidence>
<name>A0A0L9V5B1_PHAAN</name>
<proteinExistence type="inferred from homology"/>
<sequence length="801" mass="87663">MAPDPNRAGTSASTSAVKDDAVSKKKVENEDLSDEDLALKQQLDLYVERVQDADPGLQKVALESMRNLAGEIAQEYAKRQSEETPIDDLMELVQQIVAFHMKHNAEPEAVDLLMEVEDLGMLSAHVDKTNFKRTCLYLTSSARYLPGPDDMLVLDIAYSIYKQFEEYPNALQIALFMDNMQHVRDVFNSCNDVLRKKQFCYMLARHGITFELDEEMAADDDREMFQDIINNSKLSEGYLTLARDIEVTEPKSPEDIYKAHLLDGRASAGASVDSARQNLAATFVNAFVNAGFGQDKLMTVPSDSSSSASSGNWLFKNKEHGKTSAAASLGMILLWDVDSGLAQLDKYFHSNDNHVIAGALLGVGIVNCSIKNDCDPAMALLGDYTDKEDTSIRIGAIMGLGIAYAGSQNEQLREKLTGVLNDSKASLDVLAFTAISLGLIFVGSCNEEIAQAIIYTLMDRSESELGEPLTRLLPLGLGLLYLGKQDSVEATAEVSKTFNEKIRKYCDMTLLSCAYAGTGNVLKVQNLLGHCSQHLDKGETHQGPAVLGIAMVAMAEELGLEMAIRSLEHLLQYGEQNIRRAVPLALGLLCISNPKVNVMDTLSRLSHDTDSEVAMAAVISLGLIGAGTNNARIAGMLRNLSSYYYKDTSLLFCVRIAQGLVHLGKGLLTLNPYHSDRFLLSPTALAGLITMLHACLDMKAIVLGKYHYVLYFLVLAMQPRMLLTVDENLKPLSVPVRVGQAVDVVGQAGRPKTITGFQTHSTPVLLAAGDRAELATEKYLPLSPILEGFVILKENPDYREE</sequence>
<dbReference type="InterPro" id="IPR002015">
    <property type="entry name" value="Proteasome/cyclosome_rpt"/>
</dbReference>
<evidence type="ECO:0000256" key="5">
    <source>
        <dbReference type="PIRNR" id="PIRNR015965"/>
    </source>
</evidence>
<dbReference type="PIRSF" id="PIRSF015965">
    <property type="entry name" value="26S_Psome_Rpn1"/>
    <property type="match status" value="1"/>
</dbReference>
<comment type="similarity">
    <text evidence="1 5">Belongs to the proteasome subunit S2 family.</text>
</comment>
<dbReference type="Gene3D" id="1.25.10.10">
    <property type="entry name" value="Leucine-rich Repeat Variant"/>
    <property type="match status" value="1"/>
</dbReference>
<dbReference type="Gramene" id="KOM50206">
    <property type="protein sequence ID" value="KOM50206"/>
    <property type="gene ID" value="LR48_Vigan08g103300"/>
</dbReference>
<comment type="subunit">
    <text evidence="5">Component of the 19S regulatory particle (RP/PA700) base subcomplex of the 26S proteasome. The 26S proteasome is composed of a core protease (CP), known as the 20S proteasome, capped at one or both ends by the 19S regulatory particle (RP/PA700). The RP/PA700 complex is composed of at least 17 different subunits in two subcomplexes, the base and the lid, which form the portions proximal and distal to the 20S proteolytic core, respectively.</text>
</comment>
<evidence type="ECO:0000256" key="4">
    <source>
        <dbReference type="ARBA" id="ARBA00022942"/>
    </source>
</evidence>
<dbReference type="InterPro" id="IPR011989">
    <property type="entry name" value="ARM-like"/>
</dbReference>
<evidence type="ECO:0000256" key="2">
    <source>
        <dbReference type="ARBA" id="ARBA00022737"/>
    </source>
</evidence>
<dbReference type="Pfam" id="PF01851">
    <property type="entry name" value="PC_rep"/>
    <property type="match status" value="3"/>
</dbReference>
<keyword evidence="4 5" id="KW-0647">Proteasome</keyword>
<evidence type="ECO:0000256" key="3">
    <source>
        <dbReference type="ARBA" id="ARBA00022843"/>
    </source>
</evidence>
<dbReference type="SUPFAM" id="SSF48371">
    <property type="entry name" value="ARM repeat"/>
    <property type="match status" value="1"/>
</dbReference>
<dbReference type="InterPro" id="IPR041433">
    <property type="entry name" value="RPN1_C"/>
</dbReference>
<dbReference type="PANTHER" id="PTHR10943:SF1">
    <property type="entry name" value="26S PROTEASOME NON-ATPASE REGULATORY SUBUNIT 2"/>
    <property type="match status" value="1"/>
</dbReference>
<dbReference type="GO" id="GO:0042176">
    <property type="term" value="P:regulation of protein catabolic process"/>
    <property type="evidence" value="ECO:0007669"/>
    <property type="project" value="InterPro"/>
</dbReference>
<dbReference type="EMBL" id="CM003378">
    <property type="protein sequence ID" value="KOM50206.1"/>
    <property type="molecule type" value="Genomic_DNA"/>
</dbReference>
<dbReference type="OMA" id="LNYRMIG"/>
<dbReference type="GO" id="GO:0034515">
    <property type="term" value="C:proteasome storage granule"/>
    <property type="evidence" value="ECO:0007669"/>
    <property type="project" value="TreeGrafter"/>
</dbReference>
<evidence type="ECO:0000313" key="10">
    <source>
        <dbReference type="EMBL" id="KOM50206.1"/>
    </source>
</evidence>
<keyword evidence="2" id="KW-0677">Repeat</keyword>
<dbReference type="GO" id="GO:0030234">
    <property type="term" value="F:enzyme regulator activity"/>
    <property type="evidence" value="ECO:0007669"/>
    <property type="project" value="UniProtKB-UniRule"/>
</dbReference>
<dbReference type="Pfam" id="PF17781">
    <property type="entry name" value="RPN1_RPN2_N"/>
    <property type="match status" value="1"/>
</dbReference>
<feature type="region of interest" description="Disordered" evidence="6">
    <location>
        <begin position="1"/>
        <end position="33"/>
    </location>
</feature>
<gene>
    <name evidence="9" type="ORF">HKW66_Vig0146040</name>
    <name evidence="10" type="ORF">LR48_Vigan08g103300</name>
</gene>
<dbReference type="PANTHER" id="PTHR10943">
    <property type="entry name" value="26S PROTEASOME NON-ATPASE REGULATORY SUBUNIT"/>
    <property type="match status" value="1"/>
</dbReference>
<keyword evidence="3" id="KW-0832">Ubl conjugation</keyword>
<feature type="compositionally biased region" description="Basic and acidic residues" evidence="6">
    <location>
        <begin position="17"/>
        <end position="29"/>
    </location>
</feature>
<organism evidence="10 11">
    <name type="scientific">Phaseolus angularis</name>
    <name type="common">Azuki bean</name>
    <name type="synonym">Vigna angularis</name>
    <dbReference type="NCBI Taxonomy" id="3914"/>
    <lineage>
        <taxon>Eukaryota</taxon>
        <taxon>Viridiplantae</taxon>
        <taxon>Streptophyta</taxon>
        <taxon>Embryophyta</taxon>
        <taxon>Tracheophyta</taxon>
        <taxon>Spermatophyta</taxon>
        <taxon>Magnoliopsida</taxon>
        <taxon>eudicotyledons</taxon>
        <taxon>Gunneridae</taxon>
        <taxon>Pentapetalae</taxon>
        <taxon>rosids</taxon>
        <taxon>fabids</taxon>
        <taxon>Fabales</taxon>
        <taxon>Fabaceae</taxon>
        <taxon>Papilionoideae</taxon>
        <taxon>50 kb inversion clade</taxon>
        <taxon>NPAAA clade</taxon>
        <taxon>indigoferoid/millettioid clade</taxon>
        <taxon>Phaseoleae</taxon>
        <taxon>Vigna</taxon>
    </lineage>
</organism>
<evidence type="ECO:0000256" key="1">
    <source>
        <dbReference type="ARBA" id="ARBA00005460"/>
    </source>
</evidence>
<dbReference type="GO" id="GO:0008540">
    <property type="term" value="C:proteasome regulatory particle, base subcomplex"/>
    <property type="evidence" value="ECO:0007669"/>
    <property type="project" value="UniProtKB-UniRule"/>
</dbReference>
<feature type="domain" description="26S proteasome non-ATPase regulatory subunit RPN1 C-terminal" evidence="8">
    <location>
        <begin position="745"/>
        <end position="798"/>
    </location>
</feature>
<dbReference type="GO" id="GO:0043161">
    <property type="term" value="P:proteasome-mediated ubiquitin-dependent protein catabolic process"/>
    <property type="evidence" value="ECO:0007669"/>
    <property type="project" value="TreeGrafter"/>
</dbReference>
<evidence type="ECO:0000313" key="12">
    <source>
        <dbReference type="Proteomes" id="UP000743370"/>
    </source>
</evidence>
<dbReference type="Proteomes" id="UP000053144">
    <property type="component" value="Chromosome 8"/>
</dbReference>
<feature type="domain" description="RPN1 N-terminal" evidence="7">
    <location>
        <begin position="63"/>
        <end position="261"/>
    </location>
</feature>
<dbReference type="Proteomes" id="UP000743370">
    <property type="component" value="Unassembled WGS sequence"/>
</dbReference>
<reference evidence="11" key="1">
    <citation type="journal article" date="2015" name="Proc. Natl. Acad. Sci. U.S.A.">
        <title>Genome sequencing of adzuki bean (Vigna angularis) provides insight into high starch and low fat accumulation and domestication.</title>
        <authorList>
            <person name="Yang K."/>
            <person name="Tian Z."/>
            <person name="Chen C."/>
            <person name="Luo L."/>
            <person name="Zhao B."/>
            <person name="Wang Z."/>
            <person name="Yu L."/>
            <person name="Li Y."/>
            <person name="Sun Y."/>
            <person name="Li W."/>
            <person name="Chen Y."/>
            <person name="Li Y."/>
            <person name="Zhang Y."/>
            <person name="Ai D."/>
            <person name="Zhao J."/>
            <person name="Shang C."/>
            <person name="Ma Y."/>
            <person name="Wu B."/>
            <person name="Wang M."/>
            <person name="Gao L."/>
            <person name="Sun D."/>
            <person name="Zhang P."/>
            <person name="Guo F."/>
            <person name="Wang W."/>
            <person name="Li Y."/>
            <person name="Wang J."/>
            <person name="Varshney R.K."/>
            <person name="Wang J."/>
            <person name="Ling H.Q."/>
            <person name="Wan P."/>
        </authorList>
    </citation>
    <scope>NUCLEOTIDE SEQUENCE</scope>
    <source>
        <strain evidence="11">cv. Jingnong 6</strain>
    </source>
</reference>
<dbReference type="InterPro" id="IPR016024">
    <property type="entry name" value="ARM-type_fold"/>
</dbReference>
<evidence type="ECO:0000259" key="8">
    <source>
        <dbReference type="Pfam" id="PF18051"/>
    </source>
</evidence>
<comment type="function">
    <text evidence="5">Acts as a regulatory subunit of the 26 proteasome which is involved in the ATP-dependent degradation of ubiquitinated proteins.</text>
</comment>
<dbReference type="InterPro" id="IPR016643">
    <property type="entry name" value="26S_Psome_Rpn1"/>
</dbReference>
<protein>
    <recommendedName>
        <fullName evidence="5">26S proteasome non-ATPase regulatory subunit 2 homolog</fullName>
    </recommendedName>
</protein>
<evidence type="ECO:0000313" key="9">
    <source>
        <dbReference type="EMBL" id="KAG2397160.1"/>
    </source>
</evidence>
<evidence type="ECO:0000259" key="7">
    <source>
        <dbReference type="Pfam" id="PF17781"/>
    </source>
</evidence>
<dbReference type="Pfam" id="PF18051">
    <property type="entry name" value="RPN1_C"/>
    <property type="match status" value="1"/>
</dbReference>
<dbReference type="AlphaFoldDB" id="A0A0L9V5B1"/>
<reference evidence="9 12" key="3">
    <citation type="submission" date="2020-05" db="EMBL/GenBank/DDBJ databases">
        <title>Vigna angularis (adzuki bean) Var. LongXiaoDou No. 4 denovo assembly.</title>
        <authorList>
            <person name="Xiang H."/>
        </authorList>
    </citation>
    <scope>NUCLEOTIDE SEQUENCE [LARGE SCALE GENOMIC DNA]</scope>
    <source>
        <tissue evidence="9">Leaf</tissue>
    </source>
</reference>
<dbReference type="GO" id="GO:0005634">
    <property type="term" value="C:nucleus"/>
    <property type="evidence" value="ECO:0007669"/>
    <property type="project" value="TreeGrafter"/>
</dbReference>
<dbReference type="InterPro" id="IPR040892">
    <property type="entry name" value="RPN1_N"/>
</dbReference>
<reference evidence="10" key="2">
    <citation type="submission" date="2015-02" db="EMBL/GenBank/DDBJ databases">
        <authorList>
            <person name="Chooi Y.-H."/>
        </authorList>
    </citation>
    <scope>NUCLEOTIDE SEQUENCE</scope>
    <source>
        <tissue evidence="10">Seedling</tissue>
    </source>
</reference>